<dbReference type="CDD" id="cd00367">
    <property type="entry name" value="PTS-HPr_like"/>
    <property type="match status" value="1"/>
</dbReference>
<dbReference type="PROSITE" id="PS51350">
    <property type="entry name" value="PTS_HPR_DOM"/>
    <property type="match status" value="1"/>
</dbReference>
<dbReference type="GO" id="GO:0009401">
    <property type="term" value="P:phosphoenolpyruvate-dependent sugar phosphotransferase system"/>
    <property type="evidence" value="ECO:0007669"/>
    <property type="project" value="UniProtKB-KW"/>
</dbReference>
<dbReference type="InterPro" id="IPR000032">
    <property type="entry name" value="HPr-like"/>
</dbReference>
<dbReference type="SUPFAM" id="SSF51621">
    <property type="entry name" value="Phosphoenolpyruvate/pyruvate domain"/>
    <property type="match status" value="1"/>
</dbReference>
<dbReference type="InterPro" id="IPR008279">
    <property type="entry name" value="PEP-util_enz_mobile_dom"/>
</dbReference>
<dbReference type="PANTHER" id="PTHR46244:SF6">
    <property type="entry name" value="PHOSPHOENOLPYRUVATE-PROTEIN PHOSPHOTRANSFERASE"/>
    <property type="match status" value="1"/>
</dbReference>
<dbReference type="InterPro" id="IPR008731">
    <property type="entry name" value="PTS_EIN"/>
</dbReference>
<evidence type="ECO:0000256" key="10">
    <source>
        <dbReference type="ARBA" id="ARBA00022679"/>
    </source>
</evidence>
<dbReference type="InterPro" id="IPR006318">
    <property type="entry name" value="PTS_EI-like"/>
</dbReference>
<evidence type="ECO:0000256" key="2">
    <source>
        <dbReference type="ARBA" id="ARBA00001946"/>
    </source>
</evidence>
<reference key="2">
    <citation type="submission" date="2011-06" db="EMBL/GenBank/DDBJ databases">
        <title>Complete Genome Sequence of Pseudomonas stutzeri Strain CGMCC 1.1803.</title>
        <authorList>
            <person name="Yan Y."/>
            <person name="Chen M."/>
            <person name="Lu W."/>
            <person name="Zhang W."/>
            <person name="Ping S."/>
            <person name="Lin M."/>
        </authorList>
    </citation>
    <scope>NUCLEOTIDE SEQUENCE</scope>
    <source>
        <strain>ATCC 17588</strain>
    </source>
</reference>
<dbReference type="PROSITE" id="PS00742">
    <property type="entry name" value="PEP_ENZYMES_2"/>
    <property type="match status" value="1"/>
</dbReference>
<dbReference type="Pfam" id="PF00381">
    <property type="entry name" value="PTS-HPr"/>
    <property type="match status" value="1"/>
</dbReference>
<dbReference type="Gene3D" id="3.40.930.10">
    <property type="entry name" value="Mannitol-specific EII, Chain A"/>
    <property type="match status" value="1"/>
</dbReference>
<evidence type="ECO:0000256" key="14">
    <source>
        <dbReference type="ARBA" id="ARBA00022842"/>
    </source>
</evidence>
<dbReference type="InterPro" id="IPR035895">
    <property type="entry name" value="HPr-like_sf"/>
</dbReference>
<dbReference type="PRINTS" id="PR01736">
    <property type="entry name" value="PHPHTRNFRASE"/>
</dbReference>
<dbReference type="CDD" id="cd00211">
    <property type="entry name" value="PTS_IIA_fru"/>
    <property type="match status" value="1"/>
</dbReference>
<keyword evidence="6" id="KW-0813">Transport</keyword>
<reference evidence="18" key="3">
    <citation type="submission" date="2011-06" db="EMBL/GenBank/DDBJ databases">
        <title>Complete genome sequence of Pseudomonas stutzeri strain CGMCC 1.1803.</title>
        <authorList>
            <person name="Yan Y."/>
            <person name="Chen M."/>
            <person name="Lu W."/>
            <person name="Zhang W."/>
            <person name="Ping S."/>
            <person name="Lin M."/>
        </authorList>
    </citation>
    <scope>NUCLEOTIDE SEQUENCE [LARGE SCALE GENOMIC DNA]</scope>
    <source>
        <strain evidence="18">ATCC 17588 / DSM 5190 / CCUG 11256 / JCM 5965 / LMG 11199 / NCIMB 11358 / Stanier 221</strain>
    </source>
</reference>
<dbReference type="Pfam" id="PF00391">
    <property type="entry name" value="PEP-utilizers"/>
    <property type="match status" value="1"/>
</dbReference>
<evidence type="ECO:0000256" key="8">
    <source>
        <dbReference type="ARBA" id="ARBA00022553"/>
    </source>
</evidence>
<sequence length="977" mass="103689">MPAHRRPQQSRAPQEFFMLELNAQHIHMHQVAADKPAALALLGEVLVADGLVAPGYLDGLRAREAQGSTFLGQGIAIPHGTPETRDQVFTTGVRLLHFPEGVDWGNGQQVHLAIGIAARSDEHLRLLQLLTRALGEGDLSEALQKAESPEAIIALLQGAPQELALDGELVGLGVAAEDFDELAWQGVKLLKRAECVVSGFNAGLALDQALPLGEGLWWLSSEQSVQRPGLAFVTPAASLDHHGQPLNGLFVLASLGEAHRAMLERLCNLLIEGRGAELSQATSSRTVLEALGGDVPADWPSARVPLANAHGLHARPAKVLTEVAQAFAGEIRVRLAGSQSAGVSAKSLSKLLVMGSHRGQVLEFIAEPSIADDALPALVRAVEEGLGEEIEPLPVGGEPAEPPAATVQLNEAAQDVPALRAGEQVIGIAASPGIAIGPVLVRKPQAIDYPRRGESPAVELQRLDAALDKVFAEIGTLIAQSQVASIRDIFTTHQAMLRDPALREEVQVCLQKGLSAEAAWMEEIESAAQQQEALHDQLLAERAADLRDVGRRVLACLAGVEAEQAPDEPYILVMDEVAPSDVATLNAQRVAGILTAGGGATSHSAIIARALGIPAIVGAGPGVLGLAPNTLLLLDGERGELLVAPSDTQLEQARGERAAREERKRLAHERRLEPAITRDGHPVEIAANIGAAGETPEAVALGAEGIGLLRTELVFMNHAQAPDQATQEAEYRRVLEALEGRPLVVRTLDVGGDKPLPYWPMPAEENPFLGVRGIRLSLQRPDILETQLRALLASADGRPLRIMFPMVGNIEEWRTAKALVDRLRVELPVADLQVGIMIEIPSAALIAPVLAQEVDFFSIGTNDLTQYTLAIDRGHPTLSGQADGLHPAVLRLIGMTVEAAHAQGKWVGVCGELAADALAIPMLVGLGVDELSVSARSIALVKARVRELNFVACQQLAQQALMLPGAHEVRAFVGEHC</sequence>
<dbReference type="Gene3D" id="3.50.30.10">
    <property type="entry name" value="Phosphohistidine domain"/>
    <property type="match status" value="1"/>
</dbReference>
<keyword evidence="12" id="KW-0479">Metal-binding</keyword>
<dbReference type="Gene3D" id="1.10.274.10">
    <property type="entry name" value="PtsI, HPr-binding domain"/>
    <property type="match status" value="1"/>
</dbReference>
<dbReference type="KEGG" id="psz:PSTAB_0889"/>
<dbReference type="GO" id="GO:0046872">
    <property type="term" value="F:metal ion binding"/>
    <property type="evidence" value="ECO:0007669"/>
    <property type="project" value="UniProtKB-KW"/>
</dbReference>
<dbReference type="Pfam" id="PF02896">
    <property type="entry name" value="PEP-utilizers_C"/>
    <property type="match status" value="1"/>
</dbReference>
<accession>F8GZ98</accession>
<evidence type="ECO:0000313" key="17">
    <source>
        <dbReference type="EMBL" id="AEJ04170.1"/>
    </source>
</evidence>
<dbReference type="EC" id="2.7.3.9" evidence="5"/>
<dbReference type="Gene3D" id="3.30.1340.10">
    <property type="entry name" value="HPr-like"/>
    <property type="match status" value="1"/>
</dbReference>
<dbReference type="InterPro" id="IPR036618">
    <property type="entry name" value="PtsI_HPr-bd_sf"/>
</dbReference>
<evidence type="ECO:0000256" key="13">
    <source>
        <dbReference type="ARBA" id="ARBA00022777"/>
    </source>
</evidence>
<evidence type="ECO:0000259" key="15">
    <source>
        <dbReference type="PROSITE" id="PS51094"/>
    </source>
</evidence>
<dbReference type="Pfam" id="PF00359">
    <property type="entry name" value="PTS_EIIA_2"/>
    <property type="match status" value="1"/>
</dbReference>
<dbReference type="PANTHER" id="PTHR46244">
    <property type="entry name" value="PHOSPHOENOLPYRUVATE-PROTEIN PHOSPHOTRANSFERASE"/>
    <property type="match status" value="1"/>
</dbReference>
<dbReference type="InterPro" id="IPR002178">
    <property type="entry name" value="PTS_EIIA_type-2_dom"/>
</dbReference>
<dbReference type="InterPro" id="IPR040442">
    <property type="entry name" value="Pyrv_kinase-like_dom_sf"/>
</dbReference>
<keyword evidence="10 17" id="KW-0808">Transferase</keyword>
<dbReference type="NCBIfam" id="NF008319">
    <property type="entry name" value="PRK11109.1"/>
    <property type="match status" value="1"/>
</dbReference>
<organism evidence="17 18">
    <name type="scientific">Stutzerimonas stutzeri (strain ATCC 17588 / DSM 5190 / CCUG 11256 / JCM 5965 / LMG 11199 / NBRC 14165 / NCIMB 11358 / Stanier 221)</name>
    <name type="common">Pseudomonas stutzeri</name>
    <dbReference type="NCBI Taxonomy" id="96563"/>
    <lineage>
        <taxon>Bacteria</taxon>
        <taxon>Pseudomonadati</taxon>
        <taxon>Pseudomonadota</taxon>
        <taxon>Gammaproteobacteria</taxon>
        <taxon>Pseudomonadales</taxon>
        <taxon>Pseudomonadaceae</taxon>
        <taxon>Stutzerimonas</taxon>
    </lineage>
</organism>
<dbReference type="Proteomes" id="UP000008932">
    <property type="component" value="Chromosome"/>
</dbReference>
<evidence type="ECO:0000256" key="9">
    <source>
        <dbReference type="ARBA" id="ARBA00022597"/>
    </source>
</evidence>
<dbReference type="InterPro" id="IPR023151">
    <property type="entry name" value="PEP_util_CS"/>
</dbReference>
<keyword evidence="7" id="KW-0963">Cytoplasm</keyword>
<protein>
    <recommendedName>
        <fullName evidence="5">phosphoenolpyruvate--protein phosphotransferase</fullName>
        <ecNumber evidence="5">2.7.3.9</ecNumber>
    </recommendedName>
</protein>
<evidence type="ECO:0000259" key="16">
    <source>
        <dbReference type="PROSITE" id="PS51350"/>
    </source>
</evidence>
<dbReference type="SUPFAM" id="SSF55804">
    <property type="entry name" value="Phoshotransferase/anion transport protein"/>
    <property type="match status" value="2"/>
</dbReference>
<evidence type="ECO:0000256" key="12">
    <source>
        <dbReference type="ARBA" id="ARBA00022723"/>
    </source>
</evidence>
<keyword evidence="8" id="KW-0597">Phosphoprotein</keyword>
<dbReference type="InterPro" id="IPR000121">
    <property type="entry name" value="PEP_util_C"/>
</dbReference>
<dbReference type="InterPro" id="IPR016152">
    <property type="entry name" value="PTrfase/Anion_transptr"/>
</dbReference>
<keyword evidence="13" id="KW-0418">Kinase</keyword>
<dbReference type="GO" id="GO:0005737">
    <property type="term" value="C:cytoplasm"/>
    <property type="evidence" value="ECO:0007669"/>
    <property type="project" value="UniProtKB-SubCell"/>
</dbReference>
<dbReference type="SUPFAM" id="SSF55594">
    <property type="entry name" value="HPr-like"/>
    <property type="match status" value="1"/>
</dbReference>
<gene>
    <name evidence="17" type="primary">fruB</name>
    <name evidence="17" type="ordered locus">PSTAB_0889</name>
</gene>
<evidence type="ECO:0000256" key="5">
    <source>
        <dbReference type="ARBA" id="ARBA00012232"/>
    </source>
</evidence>
<dbReference type="PROSITE" id="PS51094">
    <property type="entry name" value="PTS_EIIA_TYPE_2"/>
    <property type="match status" value="1"/>
</dbReference>
<dbReference type="SUPFAM" id="SSF47831">
    <property type="entry name" value="Enzyme I of the PEP:sugar phosphotransferase system HPr-binding (sub)domain"/>
    <property type="match status" value="1"/>
</dbReference>
<evidence type="ECO:0000256" key="3">
    <source>
        <dbReference type="ARBA" id="ARBA00004496"/>
    </source>
</evidence>
<name>F8GZ98_STUS2</name>
<proteinExistence type="inferred from homology"/>
<dbReference type="GO" id="GO:0008965">
    <property type="term" value="F:phosphoenolpyruvate-protein phosphotransferase activity"/>
    <property type="evidence" value="ECO:0007669"/>
    <property type="project" value="UniProtKB-EC"/>
</dbReference>
<dbReference type="AlphaFoldDB" id="F8GZ98"/>
<dbReference type="PROSITE" id="PS00372">
    <property type="entry name" value="PTS_EIIA_TYPE_2_HIS"/>
    <property type="match status" value="1"/>
</dbReference>
<comment type="subcellular location">
    <subcellularLocation>
        <location evidence="3">Cytoplasm</location>
    </subcellularLocation>
</comment>
<keyword evidence="14" id="KW-0460">Magnesium</keyword>
<dbReference type="PROSITE" id="PS00370">
    <property type="entry name" value="PEP_ENZYMES_PHOS_SITE"/>
    <property type="match status" value="1"/>
</dbReference>
<evidence type="ECO:0000313" key="18">
    <source>
        <dbReference type="Proteomes" id="UP000008932"/>
    </source>
</evidence>
<evidence type="ECO:0000256" key="6">
    <source>
        <dbReference type="ARBA" id="ARBA00022448"/>
    </source>
</evidence>
<evidence type="ECO:0000256" key="1">
    <source>
        <dbReference type="ARBA" id="ARBA00000683"/>
    </source>
</evidence>
<dbReference type="EMBL" id="CP002881">
    <property type="protein sequence ID" value="AEJ04170.1"/>
    <property type="molecule type" value="Genomic_DNA"/>
</dbReference>
<dbReference type="InterPro" id="IPR018274">
    <property type="entry name" value="PEP_util_AS"/>
</dbReference>
<dbReference type="NCBIfam" id="TIGR01417">
    <property type="entry name" value="PTS_I_fam"/>
    <property type="match status" value="1"/>
</dbReference>
<dbReference type="InterPro" id="IPR050499">
    <property type="entry name" value="PEP-utilizing_PTS_enzyme"/>
</dbReference>
<evidence type="ECO:0000256" key="7">
    <source>
        <dbReference type="ARBA" id="ARBA00022490"/>
    </source>
</evidence>
<dbReference type="InterPro" id="IPR015813">
    <property type="entry name" value="Pyrv/PenolPyrv_kinase-like_dom"/>
</dbReference>
<comment type="catalytic activity">
    <reaction evidence="1">
        <text>L-histidyl-[protein] + phosphoenolpyruvate = N(pros)-phospho-L-histidyl-[protein] + pyruvate</text>
        <dbReference type="Rhea" id="RHEA:23880"/>
        <dbReference type="Rhea" id="RHEA-COMP:9745"/>
        <dbReference type="Rhea" id="RHEA-COMP:9746"/>
        <dbReference type="ChEBI" id="CHEBI:15361"/>
        <dbReference type="ChEBI" id="CHEBI:29979"/>
        <dbReference type="ChEBI" id="CHEBI:58702"/>
        <dbReference type="ChEBI" id="CHEBI:64837"/>
        <dbReference type="EC" id="2.7.3.9"/>
    </reaction>
</comment>
<feature type="domain" description="PTS EIIA type-2" evidence="15">
    <location>
        <begin position="19"/>
        <end position="159"/>
    </location>
</feature>
<keyword evidence="9" id="KW-0762">Sugar transport</keyword>
<reference evidence="17 18" key="1">
    <citation type="journal article" date="2011" name="J. Bacteriol.">
        <title>Complete Genome Sequence of the Type Strain Pseudomonas stutzeri CGMCC 1.1803.</title>
        <authorList>
            <person name="Chen M."/>
            <person name="Yan Y."/>
            <person name="Zhang W."/>
            <person name="Lu W."/>
            <person name="Wang J."/>
            <person name="Ping S."/>
            <person name="Lin M."/>
        </authorList>
    </citation>
    <scope>NUCLEOTIDE SEQUENCE [LARGE SCALE GENOMIC DNA]</scope>
    <source>
        <strain evidence="18">ATCC 17588 / DSM 5190 / CCUG 11256 / JCM 5965 / LMG 11199 / NCIMB 11358 / Stanier 221</strain>
    </source>
</reference>
<feature type="domain" description="HPr" evidence="16">
    <location>
        <begin position="299"/>
        <end position="389"/>
    </location>
</feature>
<dbReference type="GO" id="GO:0016301">
    <property type="term" value="F:kinase activity"/>
    <property type="evidence" value="ECO:0007669"/>
    <property type="project" value="UniProtKB-KW"/>
</dbReference>
<keyword evidence="11" id="KW-0598">Phosphotransferase system</keyword>
<comment type="cofactor">
    <cofactor evidence="2">
        <name>Mg(2+)</name>
        <dbReference type="ChEBI" id="CHEBI:18420"/>
    </cofactor>
</comment>
<evidence type="ECO:0000256" key="11">
    <source>
        <dbReference type="ARBA" id="ARBA00022683"/>
    </source>
</evidence>
<comment type="similarity">
    <text evidence="4">Belongs to the PEP-utilizing enzyme family.</text>
</comment>
<dbReference type="InterPro" id="IPR036637">
    <property type="entry name" value="Phosphohistidine_dom_sf"/>
</dbReference>
<dbReference type="Gene3D" id="3.20.20.60">
    <property type="entry name" value="Phosphoenolpyruvate-binding domains"/>
    <property type="match status" value="1"/>
</dbReference>
<dbReference type="SUPFAM" id="SSF52009">
    <property type="entry name" value="Phosphohistidine domain"/>
    <property type="match status" value="1"/>
</dbReference>
<evidence type="ECO:0000256" key="4">
    <source>
        <dbReference type="ARBA" id="ARBA00007837"/>
    </source>
</evidence>
<dbReference type="Pfam" id="PF05524">
    <property type="entry name" value="PEP-utilisers_N"/>
    <property type="match status" value="1"/>
</dbReference>
<dbReference type="HOGENOM" id="CLU_007308_2_0_6"/>